<accession>A0A1I6EBE6</accession>
<dbReference type="Proteomes" id="UP000199584">
    <property type="component" value="Unassembled WGS sequence"/>
</dbReference>
<dbReference type="Pfam" id="PF10670">
    <property type="entry name" value="DUF4198"/>
    <property type="match status" value="1"/>
</dbReference>
<dbReference type="AlphaFoldDB" id="A0A1I6EBE6"/>
<name>A0A1I6EBE6_9FIRM</name>
<gene>
    <name evidence="1" type="ORF">SAMN05660706_13420</name>
</gene>
<sequence>MVNQVMAEHLADGRAIWLEPTHLHFHRGDKVELKVLRGYAMQKAEMDGSEHLRGVAVNPEGAEIPVQISRGVDGAYDILVFNSGAEGIYTVQVENGPGPGKDYYARVLVPIGHHVHGAGKAMNRGLEIVPETYGTFHPGEAVDLTVLYGGKPAAGAQVWATYHLNEESGFSHTLQADEKGKVRFVFDAKGHWLFQTHVNDNGTDHIATLVVPGVR</sequence>
<evidence type="ECO:0000313" key="2">
    <source>
        <dbReference type="Proteomes" id="UP000199584"/>
    </source>
</evidence>
<reference evidence="2" key="1">
    <citation type="submission" date="2016-10" db="EMBL/GenBank/DDBJ databases">
        <authorList>
            <person name="Varghese N."/>
            <person name="Submissions S."/>
        </authorList>
    </citation>
    <scope>NUCLEOTIDE SEQUENCE [LARGE SCALE GENOMIC DNA]</scope>
    <source>
        <strain evidence="2">DSM 3669</strain>
    </source>
</reference>
<dbReference type="EMBL" id="FOYM01000034">
    <property type="protein sequence ID" value="SFR15060.1"/>
    <property type="molecule type" value="Genomic_DNA"/>
</dbReference>
<dbReference type="STRING" id="39060.SAMN05660706_13420"/>
<dbReference type="InterPro" id="IPR019613">
    <property type="entry name" value="DUF4198"/>
</dbReference>
<protein>
    <submittedName>
        <fullName evidence="1">Uncharacterized conserved protein, contains GH25 family domain</fullName>
    </submittedName>
</protein>
<proteinExistence type="predicted"/>
<keyword evidence="2" id="KW-1185">Reference proteome</keyword>
<organism evidence="1 2">
    <name type="scientific">Desulfoscipio geothermicus DSM 3669</name>
    <dbReference type="NCBI Taxonomy" id="1121426"/>
    <lineage>
        <taxon>Bacteria</taxon>
        <taxon>Bacillati</taxon>
        <taxon>Bacillota</taxon>
        <taxon>Clostridia</taxon>
        <taxon>Eubacteriales</taxon>
        <taxon>Desulfallaceae</taxon>
        <taxon>Desulfoscipio</taxon>
    </lineage>
</organism>
<evidence type="ECO:0000313" key="1">
    <source>
        <dbReference type="EMBL" id="SFR15060.1"/>
    </source>
</evidence>